<evidence type="ECO:0000256" key="1">
    <source>
        <dbReference type="ARBA" id="ARBA00008069"/>
    </source>
</evidence>
<dbReference type="GO" id="GO:0005524">
    <property type="term" value="F:ATP binding"/>
    <property type="evidence" value="ECO:0007669"/>
    <property type="project" value="UniProtKB-KW"/>
</dbReference>
<dbReference type="NCBIfam" id="TIGR00132">
    <property type="entry name" value="gatA"/>
    <property type="match status" value="1"/>
</dbReference>
<dbReference type="InterPro" id="IPR000120">
    <property type="entry name" value="Amidase"/>
</dbReference>
<comment type="subunit">
    <text evidence="8">Heterotrimer of A, B and C subunits.</text>
</comment>
<feature type="active site" description="Charge relay system" evidence="8">
    <location>
        <position position="79"/>
    </location>
</feature>
<dbReference type="GO" id="GO:0030956">
    <property type="term" value="C:glutamyl-tRNA(Gln) amidotransferase complex"/>
    <property type="evidence" value="ECO:0007669"/>
    <property type="project" value="InterPro"/>
</dbReference>
<organism evidence="10 11">
    <name type="scientific">Sulfobacillus thermosulfidooxidans</name>
    <dbReference type="NCBI Taxonomy" id="28034"/>
    <lineage>
        <taxon>Bacteria</taxon>
        <taxon>Bacillati</taxon>
        <taxon>Bacillota</taxon>
        <taxon>Clostridia</taxon>
        <taxon>Eubacteriales</taxon>
        <taxon>Clostridiales Family XVII. Incertae Sedis</taxon>
        <taxon>Sulfobacillus</taxon>
    </lineage>
</organism>
<evidence type="ECO:0000259" key="9">
    <source>
        <dbReference type="Pfam" id="PF01425"/>
    </source>
</evidence>
<feature type="domain" description="Amidase" evidence="9">
    <location>
        <begin position="24"/>
        <end position="464"/>
    </location>
</feature>
<dbReference type="GO" id="GO:0016740">
    <property type="term" value="F:transferase activity"/>
    <property type="evidence" value="ECO:0007669"/>
    <property type="project" value="UniProtKB-KW"/>
</dbReference>
<dbReference type="InterPro" id="IPR020556">
    <property type="entry name" value="Amidase_CS"/>
</dbReference>
<dbReference type="InterPro" id="IPR023631">
    <property type="entry name" value="Amidase_dom"/>
</dbReference>
<dbReference type="SUPFAM" id="SSF75304">
    <property type="entry name" value="Amidase signature (AS) enzymes"/>
    <property type="match status" value="1"/>
</dbReference>
<dbReference type="PANTHER" id="PTHR11895:SF151">
    <property type="entry name" value="GLUTAMYL-TRNA(GLN) AMIDOTRANSFERASE SUBUNIT A"/>
    <property type="match status" value="1"/>
</dbReference>
<name>A0A2T2X167_SULTH</name>
<comment type="catalytic activity">
    <reaction evidence="7 8">
        <text>L-glutamyl-tRNA(Gln) + L-glutamine + ATP + H2O = L-glutaminyl-tRNA(Gln) + L-glutamate + ADP + phosphate + H(+)</text>
        <dbReference type="Rhea" id="RHEA:17521"/>
        <dbReference type="Rhea" id="RHEA-COMP:9681"/>
        <dbReference type="Rhea" id="RHEA-COMP:9684"/>
        <dbReference type="ChEBI" id="CHEBI:15377"/>
        <dbReference type="ChEBI" id="CHEBI:15378"/>
        <dbReference type="ChEBI" id="CHEBI:29985"/>
        <dbReference type="ChEBI" id="CHEBI:30616"/>
        <dbReference type="ChEBI" id="CHEBI:43474"/>
        <dbReference type="ChEBI" id="CHEBI:58359"/>
        <dbReference type="ChEBI" id="CHEBI:78520"/>
        <dbReference type="ChEBI" id="CHEBI:78521"/>
        <dbReference type="ChEBI" id="CHEBI:456216"/>
        <dbReference type="EC" id="6.3.5.7"/>
    </reaction>
</comment>
<dbReference type="Proteomes" id="UP000242705">
    <property type="component" value="Unassembled WGS sequence"/>
</dbReference>
<dbReference type="Pfam" id="PF01425">
    <property type="entry name" value="Amidase"/>
    <property type="match status" value="1"/>
</dbReference>
<proteinExistence type="inferred from homology"/>
<evidence type="ECO:0000256" key="2">
    <source>
        <dbReference type="ARBA" id="ARBA00022598"/>
    </source>
</evidence>
<keyword evidence="3 8" id="KW-0547">Nucleotide-binding</keyword>
<dbReference type="InterPro" id="IPR036928">
    <property type="entry name" value="AS_sf"/>
</dbReference>
<evidence type="ECO:0000256" key="5">
    <source>
        <dbReference type="ARBA" id="ARBA00022917"/>
    </source>
</evidence>
<accession>A0A2T2X167</accession>
<sequence length="486" mass="52848">MVIHELGVNELAYRIRDKELSASDVVAAISDRIEDVEPQVQAFLHIDLEYAKAQAKRIDQLPAHELERLPLAGVPIAIKDNMTTTAMPTTAGSKILEGFMAPYNATVVNRLEAAGAIIIGKTNLDEFAMGSSTEHSAYHVTRNPWDLERVPGGSSGGSAAAVAAQMVPAALGSDTGGSIRQPASYCGVTGFKPTYGRVSRYGLIAFASSLDQIGPLTRSVDDAWLLYQVIAGHDPFDATSLTQPVEPRTAESVQWNQLRIGIPKEYDGEGLDPRVQERYHQVLSTLEAQGAKLIEISLPHTHYAIATYYLVAPAEASSNLSRFDGVRYGYRAQGNDLLEMYERTRAEGFGPEVIRRILLGTHALSAGYYDAYYLKAQKVRTLIRQDFETAFGQVDVILTPTTPDIAFKFGEKSQDPLQMYLSDVFTVTANLAGIPGISTPAGLISGIPVGIQWLGPALQENRLLQIARGFEELWPSGPWPSLGGDL</sequence>
<comment type="function">
    <text evidence="6 8">Allows the formation of correctly charged Gln-tRNA(Gln) through the transamidation of misacylated Glu-tRNA(Gln) in organisms which lack glutaminyl-tRNA synthetase. The reaction takes place in the presence of glutamine and ATP through an activated gamma-phospho-Glu-tRNA(Gln).</text>
</comment>
<evidence type="ECO:0000256" key="7">
    <source>
        <dbReference type="ARBA" id="ARBA00047407"/>
    </source>
</evidence>
<protein>
    <recommendedName>
        <fullName evidence="8">Glutamyl-tRNA(Gln) amidotransferase subunit A</fullName>
        <shortName evidence="8">Glu-ADT subunit A</shortName>
        <ecNumber evidence="8">6.3.5.7</ecNumber>
    </recommendedName>
</protein>
<dbReference type="AlphaFoldDB" id="A0A2T2X167"/>
<evidence type="ECO:0000256" key="3">
    <source>
        <dbReference type="ARBA" id="ARBA00022741"/>
    </source>
</evidence>
<dbReference type="EC" id="6.3.5.7" evidence="8"/>
<keyword evidence="5 8" id="KW-0648">Protein biosynthesis</keyword>
<evidence type="ECO:0000256" key="4">
    <source>
        <dbReference type="ARBA" id="ARBA00022840"/>
    </source>
</evidence>
<evidence type="ECO:0000313" key="11">
    <source>
        <dbReference type="Proteomes" id="UP000242705"/>
    </source>
</evidence>
<feature type="active site" description="Acyl-ester intermediate" evidence="8">
    <location>
        <position position="178"/>
    </location>
</feature>
<feature type="active site" description="Charge relay system" evidence="8">
    <location>
        <position position="154"/>
    </location>
</feature>
<dbReference type="EMBL" id="PXYX01000007">
    <property type="protein sequence ID" value="PSR28231.1"/>
    <property type="molecule type" value="Genomic_DNA"/>
</dbReference>
<evidence type="ECO:0000313" key="10">
    <source>
        <dbReference type="EMBL" id="PSR28231.1"/>
    </source>
</evidence>
<dbReference type="GO" id="GO:0050567">
    <property type="term" value="F:glutaminyl-tRNA synthase (glutamine-hydrolyzing) activity"/>
    <property type="evidence" value="ECO:0007669"/>
    <property type="project" value="UniProtKB-UniRule"/>
</dbReference>
<dbReference type="InterPro" id="IPR004412">
    <property type="entry name" value="GatA"/>
</dbReference>
<comment type="caution">
    <text evidence="10">The sequence shown here is derived from an EMBL/GenBank/DDBJ whole genome shotgun (WGS) entry which is preliminary data.</text>
</comment>
<gene>
    <name evidence="8" type="primary">gatA</name>
    <name evidence="10" type="ORF">C7B47_05885</name>
</gene>
<dbReference type="GO" id="GO:0006412">
    <property type="term" value="P:translation"/>
    <property type="evidence" value="ECO:0007669"/>
    <property type="project" value="UniProtKB-UniRule"/>
</dbReference>
<evidence type="ECO:0000256" key="8">
    <source>
        <dbReference type="HAMAP-Rule" id="MF_00120"/>
    </source>
</evidence>
<dbReference type="PANTHER" id="PTHR11895">
    <property type="entry name" value="TRANSAMIDASE"/>
    <property type="match status" value="1"/>
</dbReference>
<dbReference type="HAMAP" id="MF_00120">
    <property type="entry name" value="GatA"/>
    <property type="match status" value="1"/>
</dbReference>
<comment type="similarity">
    <text evidence="1 8">Belongs to the amidase family. GatA subfamily.</text>
</comment>
<dbReference type="PROSITE" id="PS00571">
    <property type="entry name" value="AMIDASES"/>
    <property type="match status" value="1"/>
</dbReference>
<keyword evidence="4 8" id="KW-0067">ATP-binding</keyword>
<keyword evidence="2 8" id="KW-0436">Ligase</keyword>
<keyword evidence="10" id="KW-0808">Transferase</keyword>
<dbReference type="Gene3D" id="3.90.1300.10">
    <property type="entry name" value="Amidase signature (AS) domain"/>
    <property type="match status" value="1"/>
</dbReference>
<evidence type="ECO:0000256" key="6">
    <source>
        <dbReference type="ARBA" id="ARBA00025295"/>
    </source>
</evidence>
<reference evidence="10 11" key="1">
    <citation type="journal article" date="2014" name="BMC Genomics">
        <title>Comparison of environmental and isolate Sulfobacillus genomes reveals diverse carbon, sulfur, nitrogen, and hydrogen metabolisms.</title>
        <authorList>
            <person name="Justice N.B."/>
            <person name="Norman A."/>
            <person name="Brown C.T."/>
            <person name="Singh A."/>
            <person name="Thomas B.C."/>
            <person name="Banfield J.F."/>
        </authorList>
    </citation>
    <scope>NUCLEOTIDE SEQUENCE [LARGE SCALE GENOMIC DNA]</scope>
    <source>
        <strain evidence="10">AMDSBA5</strain>
    </source>
</reference>